<dbReference type="PANTHER" id="PTHR36205">
    <property type="entry name" value="CHROMOSOME 19, WHOLE GENOME SHOTGUN SEQUENCE"/>
    <property type="match status" value="1"/>
</dbReference>
<evidence type="ECO:0000313" key="3">
    <source>
        <dbReference type="Proteomes" id="UP000053831"/>
    </source>
</evidence>
<dbReference type="InterPro" id="IPR021822">
    <property type="entry name" value="DUF3405"/>
</dbReference>
<sequence length="536" mass="61137">MPDAAIGSHKLLGIRDDVCFDRFGRYGPYGLGYKKDVGGSDMGLDTESSENEAVWAESGQIDYNQIDWHDVQQRCFAANRDRFAEPDSKTGQLNTVEGKKSRTAVVIRLYSGFEWTQLVILNFRALITEVSLHTGGEYEVHFLLHVRDDNAPIWADEETVQSLLNSDVPPEFHGMVTLWSEAQMRMYYPGKFDDPLSNPSNTAVHGVYRSAHMPLQKFAVEHPEFEHFWNWELDIRFLGNWFEFFDRVGSWADKQPRKLLWERNSRYYIPSHHGSWENFTLATKQDTEQSKKKSIFGPIDFKGKKPLKSNNDSTIMPDSCDEGEDKALCGIGEAADIITLNPIFDVDNSGWVFSNDVTGYNKEPSPPRRCAIVTASRMSRRLLMAMHEEVWRNHQTMFTEMFPPTVAFHHGFKAVYAPHPIFLERAWDPMGGSVSSAFNGGQFHSTSGSGSPFHLNNEHNHRGTTWYYNSEFSGLLWRRWLGYAQMDGRGKIGAKKDDGKLRGGKEAEEAEESSGRMCLRSMLLHPIKHESPSEKK</sequence>
<comment type="caution">
    <text evidence="2">The sequence shown here is derived from an EMBL/GenBank/DDBJ whole genome shotgun (WGS) entry which is preliminary data.</text>
</comment>
<dbReference type="STRING" id="150374.A0A0M8N4M9"/>
<reference evidence="2 3" key="1">
    <citation type="submission" date="2015-07" db="EMBL/GenBank/DDBJ databases">
        <title>The genome of the fungus Escovopsis weberi, a specialized disease agent of ant agriculture.</title>
        <authorList>
            <person name="de Man T.J."/>
            <person name="Stajich J.E."/>
            <person name="Kubicek C.P."/>
            <person name="Chenthamara K."/>
            <person name="Atanasova L."/>
            <person name="Druzhinina I.S."/>
            <person name="Birnbaum S."/>
            <person name="Barribeau S.M."/>
            <person name="Teiling C."/>
            <person name="Suen G."/>
            <person name="Currie C."/>
            <person name="Gerardo N.M."/>
        </authorList>
    </citation>
    <scope>NUCLEOTIDE SEQUENCE [LARGE SCALE GENOMIC DNA]</scope>
</reference>
<keyword evidence="3" id="KW-1185">Reference proteome</keyword>
<dbReference type="EMBL" id="LGSR01000017">
    <property type="protein sequence ID" value="KOS20534.1"/>
    <property type="molecule type" value="Genomic_DNA"/>
</dbReference>
<evidence type="ECO:0000313" key="2">
    <source>
        <dbReference type="EMBL" id="KOS20534.1"/>
    </source>
</evidence>
<feature type="region of interest" description="Disordered" evidence="1">
    <location>
        <begin position="492"/>
        <end position="516"/>
    </location>
</feature>
<evidence type="ECO:0000256" key="1">
    <source>
        <dbReference type="SAM" id="MobiDB-lite"/>
    </source>
</evidence>
<proteinExistence type="predicted"/>
<gene>
    <name evidence="2" type="ORF">ESCO_005479</name>
</gene>
<name>A0A0M8N4M9_ESCWE</name>
<dbReference type="AlphaFoldDB" id="A0A0M8N4M9"/>
<protein>
    <recommendedName>
        <fullName evidence="4">Major facilitator superfamily transporter</fullName>
    </recommendedName>
</protein>
<dbReference type="PANTHER" id="PTHR36205:SF3">
    <property type="entry name" value="MAJOR FACILITATOR SUPERFAMILY TRANSPORTER"/>
    <property type="match status" value="1"/>
</dbReference>
<dbReference type="OrthoDB" id="3353407at2759"/>
<dbReference type="Pfam" id="PF11885">
    <property type="entry name" value="DUF3405"/>
    <property type="match status" value="1"/>
</dbReference>
<dbReference type="Proteomes" id="UP000053831">
    <property type="component" value="Unassembled WGS sequence"/>
</dbReference>
<accession>A0A0M8N4M9</accession>
<organism evidence="2 3">
    <name type="scientific">Escovopsis weberi</name>
    <dbReference type="NCBI Taxonomy" id="150374"/>
    <lineage>
        <taxon>Eukaryota</taxon>
        <taxon>Fungi</taxon>
        <taxon>Dikarya</taxon>
        <taxon>Ascomycota</taxon>
        <taxon>Pezizomycotina</taxon>
        <taxon>Sordariomycetes</taxon>
        <taxon>Hypocreomycetidae</taxon>
        <taxon>Hypocreales</taxon>
        <taxon>Hypocreaceae</taxon>
        <taxon>Escovopsis</taxon>
    </lineage>
</organism>
<evidence type="ECO:0008006" key="4">
    <source>
        <dbReference type="Google" id="ProtNLM"/>
    </source>
</evidence>
<feature type="compositionally biased region" description="Basic and acidic residues" evidence="1">
    <location>
        <begin position="492"/>
        <end position="507"/>
    </location>
</feature>